<evidence type="ECO:0000313" key="1">
    <source>
        <dbReference type="EMBL" id="RJT78431.1"/>
    </source>
</evidence>
<comment type="caution">
    <text evidence="1">The sequence shown here is derived from an EMBL/GenBank/DDBJ whole genome shotgun (WGS) entry which is preliminary data.</text>
</comment>
<dbReference type="AlphaFoldDB" id="A0A3A5M9J4"/>
<protein>
    <submittedName>
        <fullName evidence="1">Uncharacterized protein</fullName>
    </submittedName>
</protein>
<reference evidence="1 2" key="1">
    <citation type="submission" date="2018-09" db="EMBL/GenBank/DDBJ databases">
        <title>Novel species of Arthrobacter.</title>
        <authorList>
            <person name="Liu Q."/>
            <person name="Xin Y.-H."/>
        </authorList>
    </citation>
    <scope>NUCLEOTIDE SEQUENCE [LARGE SCALE GENOMIC DNA]</scope>
    <source>
        <strain evidence="1 2">Hz2</strain>
    </source>
</reference>
<gene>
    <name evidence="1" type="ORF">D6T63_13045</name>
</gene>
<evidence type="ECO:0000313" key="2">
    <source>
        <dbReference type="Proteomes" id="UP000272560"/>
    </source>
</evidence>
<dbReference type="EMBL" id="QZVT01000006">
    <property type="protein sequence ID" value="RJT78431.1"/>
    <property type="molecule type" value="Genomic_DNA"/>
</dbReference>
<accession>A0A3A5M9J4</accession>
<keyword evidence="2" id="KW-1185">Reference proteome</keyword>
<name>A0A3A5M9J4_9MICC</name>
<dbReference type="Proteomes" id="UP000272560">
    <property type="component" value="Unassembled WGS sequence"/>
</dbReference>
<organism evidence="1 2">
    <name type="scientific">Arthrobacter cheniae</name>
    <dbReference type="NCBI Taxonomy" id="1258888"/>
    <lineage>
        <taxon>Bacteria</taxon>
        <taxon>Bacillati</taxon>
        <taxon>Actinomycetota</taxon>
        <taxon>Actinomycetes</taxon>
        <taxon>Micrococcales</taxon>
        <taxon>Micrococcaceae</taxon>
        <taxon>Arthrobacter</taxon>
    </lineage>
</organism>
<proteinExistence type="predicted"/>
<sequence length="242" mass="24856">MSGGPVISNEALDLLMECADGKGVGMADRFRRRAQIEELSAAGLMDASGKLAAAGLSLVAPLRGPTFSFAVGAQRADLATSVTAWVGADGAFLVSGPAPAAARGAGTPALGQVQVALVSAAHLPSVLVAWLGVGPAWSYIGENVAVTREAFARRLETGALTSAPGRDPALVRLWEQPWLAWSLQESGAAAPQNTWLSAGTAGQHLAFVNQGGSMELEPFASSAVWSVMARFVHDGLVRAGVR</sequence>